<feature type="domain" description="F-box" evidence="2">
    <location>
        <begin position="45"/>
        <end position="90"/>
    </location>
</feature>
<evidence type="ECO:0000256" key="1">
    <source>
        <dbReference type="SAM" id="MobiDB-lite"/>
    </source>
</evidence>
<evidence type="ECO:0000313" key="4">
    <source>
        <dbReference type="Proteomes" id="UP001141806"/>
    </source>
</evidence>
<dbReference type="InterPro" id="IPR001810">
    <property type="entry name" value="F-box_dom"/>
</dbReference>
<organism evidence="3 4">
    <name type="scientific">Protea cynaroides</name>
    <dbReference type="NCBI Taxonomy" id="273540"/>
    <lineage>
        <taxon>Eukaryota</taxon>
        <taxon>Viridiplantae</taxon>
        <taxon>Streptophyta</taxon>
        <taxon>Embryophyta</taxon>
        <taxon>Tracheophyta</taxon>
        <taxon>Spermatophyta</taxon>
        <taxon>Magnoliopsida</taxon>
        <taxon>Proteales</taxon>
        <taxon>Proteaceae</taxon>
        <taxon>Protea</taxon>
    </lineage>
</organism>
<proteinExistence type="predicted"/>
<accession>A0A9Q0K1S2</accession>
<dbReference type="OrthoDB" id="591557at2759"/>
<dbReference type="InterPro" id="IPR036047">
    <property type="entry name" value="F-box-like_dom_sf"/>
</dbReference>
<dbReference type="NCBIfam" id="TIGR01640">
    <property type="entry name" value="F_box_assoc_1"/>
    <property type="match status" value="1"/>
</dbReference>
<dbReference type="SUPFAM" id="SSF81383">
    <property type="entry name" value="F-box domain"/>
    <property type="match status" value="1"/>
</dbReference>
<feature type="region of interest" description="Disordered" evidence="1">
    <location>
        <begin position="380"/>
        <end position="400"/>
    </location>
</feature>
<protein>
    <recommendedName>
        <fullName evidence="2">F-box domain-containing protein</fullName>
    </recommendedName>
</protein>
<dbReference type="SUPFAM" id="SSF50965">
    <property type="entry name" value="Galactose oxidase, central domain"/>
    <property type="match status" value="1"/>
</dbReference>
<dbReference type="InterPro" id="IPR013187">
    <property type="entry name" value="F-box-assoc_dom_typ3"/>
</dbReference>
<comment type="caution">
    <text evidence="3">The sequence shown here is derived from an EMBL/GenBank/DDBJ whole genome shotgun (WGS) entry which is preliminary data.</text>
</comment>
<evidence type="ECO:0000259" key="2">
    <source>
        <dbReference type="PROSITE" id="PS50181"/>
    </source>
</evidence>
<dbReference type="Pfam" id="PF08268">
    <property type="entry name" value="FBA_3"/>
    <property type="match status" value="1"/>
</dbReference>
<dbReference type="PANTHER" id="PTHR31111:SF136">
    <property type="entry name" value="F-BOX ASSOCIATED DOMAIN-CONTAINING PROTEIN"/>
    <property type="match status" value="1"/>
</dbReference>
<gene>
    <name evidence="3" type="ORF">NE237_019866</name>
</gene>
<reference evidence="3" key="1">
    <citation type="journal article" date="2023" name="Plant J.">
        <title>The genome of the king protea, Protea cynaroides.</title>
        <authorList>
            <person name="Chang J."/>
            <person name="Duong T.A."/>
            <person name="Schoeman C."/>
            <person name="Ma X."/>
            <person name="Roodt D."/>
            <person name="Barker N."/>
            <person name="Li Z."/>
            <person name="Van de Peer Y."/>
            <person name="Mizrachi E."/>
        </authorList>
    </citation>
    <scope>NUCLEOTIDE SEQUENCE</scope>
    <source>
        <tissue evidence="3">Young leaves</tissue>
    </source>
</reference>
<evidence type="ECO:0000313" key="3">
    <source>
        <dbReference type="EMBL" id="KAJ4959956.1"/>
    </source>
</evidence>
<dbReference type="AlphaFoldDB" id="A0A9Q0K1S2"/>
<dbReference type="Gene3D" id="1.20.1280.50">
    <property type="match status" value="1"/>
</dbReference>
<dbReference type="EMBL" id="JAMYWD010000009">
    <property type="protein sequence ID" value="KAJ4959956.1"/>
    <property type="molecule type" value="Genomic_DNA"/>
</dbReference>
<dbReference type="InterPro" id="IPR017451">
    <property type="entry name" value="F-box-assoc_interact_dom"/>
</dbReference>
<dbReference type="InterPro" id="IPR011043">
    <property type="entry name" value="Gal_Oxase/kelch_b-propeller"/>
</dbReference>
<dbReference type="SMART" id="SM00256">
    <property type="entry name" value="FBOX"/>
    <property type="match status" value="1"/>
</dbReference>
<dbReference type="PANTHER" id="PTHR31111">
    <property type="entry name" value="BNAA05G37150D PROTEIN-RELATED"/>
    <property type="match status" value="1"/>
</dbReference>
<sequence>MQCPVGLLPQAVNRRPPSATSYSRLPADSLLPSPVAPVLHLRYDMDAIMNLPPEIIFEIWSRIPIESVLRCRCVCKLWSILGHDSTFIDLHFSKSIQRTPRVVLSTLPRARRNRIPHSLPPWLLMVNGEEGDRKIPLMGLGFDDDDEKLLRSDRDNIIVGFCNGFLCIANGKQGSPIYLCDLIFRRDSMILPKSQLPAPIKSHNSFICRGVRRSFKFGFGFDSFQNKYKVVRVWEMHGEIITVGESAWRKLDFPRYVYSCPLHLDGILYWYPIRDPYDDFDSILALDLKSEKFWSIKSPPLRSTCYTRNLIGSLDGSLFIIECCSGNDKCMDVWLLEGSKMMGAGFRLKSNNSEIRKTVYQIHCARTMLKMDRTLNRENYAEKGSDSQSGRGIKRKGDLRGEKAREDFSLFAEIQPLAGAPAAGEDFYPSSITTEELDSIRSLVFESIYDFLFGFRSGDSFDPICTFGRRVVELDFSFHQGSIL</sequence>
<name>A0A9Q0K1S2_9MAGN</name>
<keyword evidence="4" id="KW-1185">Reference proteome</keyword>
<dbReference type="Pfam" id="PF12937">
    <property type="entry name" value="F-box-like"/>
    <property type="match status" value="1"/>
</dbReference>
<dbReference type="PROSITE" id="PS50181">
    <property type="entry name" value="FBOX"/>
    <property type="match status" value="1"/>
</dbReference>
<dbReference type="Proteomes" id="UP001141806">
    <property type="component" value="Unassembled WGS sequence"/>
</dbReference>